<gene>
    <name evidence="2" type="ORF">Gotri_023870</name>
</gene>
<sequence length="23" mass="2532">MHGRKIHLLQGYTNGGKSGFESN</sequence>
<keyword evidence="3" id="KW-1185">Reference proteome</keyword>
<evidence type="ECO:0000256" key="1">
    <source>
        <dbReference type="SAM" id="MobiDB-lite"/>
    </source>
</evidence>
<dbReference type="Proteomes" id="UP000593568">
    <property type="component" value="Unassembled WGS sequence"/>
</dbReference>
<accession>A0A7J9DKB1</accession>
<organism evidence="2 3">
    <name type="scientific">Gossypium trilobum</name>
    <dbReference type="NCBI Taxonomy" id="34281"/>
    <lineage>
        <taxon>Eukaryota</taxon>
        <taxon>Viridiplantae</taxon>
        <taxon>Streptophyta</taxon>
        <taxon>Embryophyta</taxon>
        <taxon>Tracheophyta</taxon>
        <taxon>Spermatophyta</taxon>
        <taxon>Magnoliopsida</taxon>
        <taxon>eudicotyledons</taxon>
        <taxon>Gunneridae</taxon>
        <taxon>Pentapetalae</taxon>
        <taxon>rosids</taxon>
        <taxon>malvids</taxon>
        <taxon>Malvales</taxon>
        <taxon>Malvaceae</taxon>
        <taxon>Malvoideae</taxon>
        <taxon>Gossypium</taxon>
    </lineage>
</organism>
<proteinExistence type="predicted"/>
<feature type="compositionally biased region" description="Gly residues" evidence="1">
    <location>
        <begin position="13"/>
        <end position="23"/>
    </location>
</feature>
<dbReference type="AlphaFoldDB" id="A0A7J9DKB1"/>
<feature type="region of interest" description="Disordered" evidence="1">
    <location>
        <begin position="1"/>
        <end position="23"/>
    </location>
</feature>
<reference evidence="2 3" key="1">
    <citation type="journal article" date="2019" name="Genome Biol. Evol.">
        <title>Insights into the evolution of the New World diploid cottons (Gossypium, subgenus Houzingenia) based on genome sequencing.</title>
        <authorList>
            <person name="Grover C.E."/>
            <person name="Arick M.A. 2nd"/>
            <person name="Thrash A."/>
            <person name="Conover J.L."/>
            <person name="Sanders W.S."/>
            <person name="Peterson D.G."/>
            <person name="Frelichowski J.E."/>
            <person name="Scheffler J.A."/>
            <person name="Scheffler B.E."/>
            <person name="Wendel J.F."/>
        </authorList>
    </citation>
    <scope>NUCLEOTIDE SEQUENCE [LARGE SCALE GENOMIC DNA]</scope>
    <source>
        <strain evidence="2">8</strain>
        <tissue evidence="2">Leaf</tissue>
    </source>
</reference>
<name>A0A7J9DKB1_9ROSI</name>
<dbReference type="EMBL" id="JABEZW010000003">
    <property type="protein sequence ID" value="MBA0761190.1"/>
    <property type="molecule type" value="Genomic_DNA"/>
</dbReference>
<protein>
    <submittedName>
        <fullName evidence="2">Uncharacterized protein</fullName>
    </submittedName>
</protein>
<evidence type="ECO:0000313" key="2">
    <source>
        <dbReference type="EMBL" id="MBA0761190.1"/>
    </source>
</evidence>
<evidence type="ECO:0000313" key="3">
    <source>
        <dbReference type="Proteomes" id="UP000593568"/>
    </source>
</evidence>
<comment type="caution">
    <text evidence="2">The sequence shown here is derived from an EMBL/GenBank/DDBJ whole genome shotgun (WGS) entry which is preliminary data.</text>
</comment>